<protein>
    <submittedName>
        <fullName evidence="5">AAA family ATPase</fullName>
    </submittedName>
</protein>
<accession>A0A2R4XPW2</accession>
<dbReference type="PANTHER" id="PTHR30050">
    <property type="entry name" value="CHROMOSOMAL REPLICATION INITIATOR PROTEIN DNAA"/>
    <property type="match status" value="1"/>
</dbReference>
<keyword evidence="6" id="KW-1185">Reference proteome</keyword>
<evidence type="ECO:0000313" key="6">
    <source>
        <dbReference type="Proteomes" id="UP000244571"/>
    </source>
</evidence>
<dbReference type="RefSeq" id="WP_108623298.1">
    <property type="nucleotide sequence ID" value="NZ_CP028901.1"/>
</dbReference>
<dbReference type="PANTHER" id="PTHR30050:SF4">
    <property type="entry name" value="ATP-BINDING PROTEIN RV3427C IN INSERTION SEQUENCE-RELATED"/>
    <property type="match status" value="1"/>
</dbReference>
<dbReference type="InterPro" id="IPR003593">
    <property type="entry name" value="AAA+_ATPase"/>
</dbReference>
<dbReference type="InterPro" id="IPR028350">
    <property type="entry name" value="DNAC/IstB-like"/>
</dbReference>
<dbReference type="GO" id="GO:0005524">
    <property type="term" value="F:ATP binding"/>
    <property type="evidence" value="ECO:0007669"/>
    <property type="project" value="UniProtKB-KW"/>
</dbReference>
<keyword evidence="2" id="KW-0547">Nucleotide-binding</keyword>
<dbReference type="EMBL" id="CP028901">
    <property type="protein sequence ID" value="AWB35842.1"/>
    <property type="molecule type" value="Genomic_DNA"/>
</dbReference>
<sequence>MLHQHTIAQLRDLKLLGMANALQRQMEQPGSSDMTFEERLAFLVQHESDHRNERRYTRLIQQAKLKYSQACIEDFDTRAGRGVERSQFTSLALSEWVSTGNTIVITGATGCGKTWLACALAQYACRMGHSARYLRITRLSEEIRTMRVTGTYTKWLTELARTDLVVLDDWGLVGLDAQARDALMEIVDDRCGSRGTIITSQLPVDHWHAWIGDAAIADAMLDRLLQQSHRMVLKGESLRAPSRSRTPKKPV</sequence>
<dbReference type="InterPro" id="IPR002611">
    <property type="entry name" value="IstB_ATP-bd"/>
</dbReference>
<dbReference type="AlphaFoldDB" id="A0A2R4XPW2"/>
<evidence type="ECO:0000256" key="3">
    <source>
        <dbReference type="ARBA" id="ARBA00022840"/>
    </source>
</evidence>
<dbReference type="Pfam" id="PF01695">
    <property type="entry name" value="IstB_IS21"/>
    <property type="match status" value="1"/>
</dbReference>
<gene>
    <name evidence="5" type="ORF">DBV39_14600</name>
</gene>
<dbReference type="SUPFAM" id="SSF52540">
    <property type="entry name" value="P-loop containing nucleoside triphosphate hydrolases"/>
    <property type="match status" value="1"/>
</dbReference>
<evidence type="ECO:0000256" key="1">
    <source>
        <dbReference type="ARBA" id="ARBA00008059"/>
    </source>
</evidence>
<dbReference type="PIRSF" id="PIRSF003073">
    <property type="entry name" value="DNAC_TnpB_IstB"/>
    <property type="match status" value="1"/>
</dbReference>
<dbReference type="InterPro" id="IPR027417">
    <property type="entry name" value="P-loop_NTPase"/>
</dbReference>
<reference evidence="5 6" key="1">
    <citation type="submission" date="2018-04" db="EMBL/GenBank/DDBJ databases">
        <title>Bordetella sp. HZ20 isolated from seawater.</title>
        <authorList>
            <person name="Sun C."/>
        </authorList>
    </citation>
    <scope>NUCLEOTIDE SEQUENCE [LARGE SCALE GENOMIC DNA]</scope>
    <source>
        <strain evidence="5 6">HZ20</strain>
    </source>
</reference>
<dbReference type="Gene3D" id="3.40.50.300">
    <property type="entry name" value="P-loop containing nucleotide triphosphate hydrolases"/>
    <property type="match status" value="1"/>
</dbReference>
<evidence type="ECO:0000313" key="5">
    <source>
        <dbReference type="EMBL" id="AWB35842.1"/>
    </source>
</evidence>
<comment type="similarity">
    <text evidence="1">Belongs to the IS21/IS1162 putative ATP-binding protein family.</text>
</comment>
<dbReference type="NCBIfam" id="NF038214">
    <property type="entry name" value="IS21_help_AAA"/>
    <property type="match status" value="1"/>
</dbReference>
<dbReference type="SMART" id="SM00382">
    <property type="entry name" value="AAA"/>
    <property type="match status" value="1"/>
</dbReference>
<proteinExistence type="inferred from homology"/>
<dbReference type="CDD" id="cd00009">
    <property type="entry name" value="AAA"/>
    <property type="match status" value="1"/>
</dbReference>
<evidence type="ECO:0000259" key="4">
    <source>
        <dbReference type="SMART" id="SM00382"/>
    </source>
</evidence>
<keyword evidence="3" id="KW-0067">ATP-binding</keyword>
<feature type="domain" description="AAA+ ATPase" evidence="4">
    <location>
        <begin position="99"/>
        <end position="232"/>
    </location>
</feature>
<dbReference type="InterPro" id="IPR047661">
    <property type="entry name" value="IstB"/>
</dbReference>
<dbReference type="KEGG" id="boz:DBV39_14600"/>
<dbReference type="OrthoDB" id="8150723at2"/>
<organism evidence="5 6">
    <name type="scientific">Orrella marina</name>
    <dbReference type="NCBI Taxonomy" id="2163011"/>
    <lineage>
        <taxon>Bacteria</taxon>
        <taxon>Pseudomonadati</taxon>
        <taxon>Pseudomonadota</taxon>
        <taxon>Betaproteobacteria</taxon>
        <taxon>Burkholderiales</taxon>
        <taxon>Alcaligenaceae</taxon>
        <taxon>Orrella</taxon>
    </lineage>
</organism>
<name>A0A2R4XPW2_9BURK</name>
<dbReference type="Proteomes" id="UP000244571">
    <property type="component" value="Chromosome"/>
</dbReference>
<dbReference type="GO" id="GO:0006260">
    <property type="term" value="P:DNA replication"/>
    <property type="evidence" value="ECO:0007669"/>
    <property type="project" value="TreeGrafter"/>
</dbReference>
<evidence type="ECO:0000256" key="2">
    <source>
        <dbReference type="ARBA" id="ARBA00022741"/>
    </source>
</evidence>